<evidence type="ECO:0000256" key="1">
    <source>
        <dbReference type="SAM" id="MobiDB-lite"/>
    </source>
</evidence>
<keyword evidence="3" id="KW-1185">Reference proteome</keyword>
<dbReference type="AlphaFoldDB" id="A0A3N4IS78"/>
<feature type="compositionally biased region" description="Basic and acidic residues" evidence="1">
    <location>
        <begin position="50"/>
        <end position="62"/>
    </location>
</feature>
<gene>
    <name evidence="2" type="ORF">L873DRAFT_1823638</name>
</gene>
<feature type="region of interest" description="Disordered" evidence="1">
    <location>
        <begin position="1"/>
        <end position="62"/>
    </location>
</feature>
<dbReference type="Proteomes" id="UP000276215">
    <property type="component" value="Unassembled WGS sequence"/>
</dbReference>
<proteinExistence type="predicted"/>
<protein>
    <submittedName>
        <fullName evidence="2">Uncharacterized protein</fullName>
    </submittedName>
</protein>
<dbReference type="EMBL" id="ML120626">
    <property type="protein sequence ID" value="RPA89013.1"/>
    <property type="molecule type" value="Genomic_DNA"/>
</dbReference>
<accession>A0A3N4IS78</accession>
<sequence>MHDAHMQQLKALERQGKRGEGEEEVTLDKNKPIPLDYESEGVVGEQSVEEAARGDGEGGGRG</sequence>
<name>A0A3N4IS78_9PEZI</name>
<evidence type="ECO:0000313" key="3">
    <source>
        <dbReference type="Proteomes" id="UP000276215"/>
    </source>
</evidence>
<organism evidence="2 3">
    <name type="scientific">Choiromyces venosus 120613-1</name>
    <dbReference type="NCBI Taxonomy" id="1336337"/>
    <lineage>
        <taxon>Eukaryota</taxon>
        <taxon>Fungi</taxon>
        <taxon>Dikarya</taxon>
        <taxon>Ascomycota</taxon>
        <taxon>Pezizomycotina</taxon>
        <taxon>Pezizomycetes</taxon>
        <taxon>Pezizales</taxon>
        <taxon>Tuberaceae</taxon>
        <taxon>Choiromyces</taxon>
    </lineage>
</organism>
<reference evidence="2 3" key="1">
    <citation type="journal article" date="2018" name="Nat. Ecol. Evol.">
        <title>Pezizomycetes genomes reveal the molecular basis of ectomycorrhizal truffle lifestyle.</title>
        <authorList>
            <person name="Murat C."/>
            <person name="Payen T."/>
            <person name="Noel B."/>
            <person name="Kuo A."/>
            <person name="Morin E."/>
            <person name="Chen J."/>
            <person name="Kohler A."/>
            <person name="Krizsan K."/>
            <person name="Balestrini R."/>
            <person name="Da Silva C."/>
            <person name="Montanini B."/>
            <person name="Hainaut M."/>
            <person name="Levati E."/>
            <person name="Barry K.W."/>
            <person name="Belfiori B."/>
            <person name="Cichocki N."/>
            <person name="Clum A."/>
            <person name="Dockter R.B."/>
            <person name="Fauchery L."/>
            <person name="Guy J."/>
            <person name="Iotti M."/>
            <person name="Le Tacon F."/>
            <person name="Lindquist E.A."/>
            <person name="Lipzen A."/>
            <person name="Malagnac F."/>
            <person name="Mello A."/>
            <person name="Molinier V."/>
            <person name="Miyauchi S."/>
            <person name="Poulain J."/>
            <person name="Riccioni C."/>
            <person name="Rubini A."/>
            <person name="Sitrit Y."/>
            <person name="Splivallo R."/>
            <person name="Traeger S."/>
            <person name="Wang M."/>
            <person name="Zifcakova L."/>
            <person name="Wipf D."/>
            <person name="Zambonelli A."/>
            <person name="Paolocci F."/>
            <person name="Nowrousian M."/>
            <person name="Ottonello S."/>
            <person name="Baldrian P."/>
            <person name="Spatafora J.W."/>
            <person name="Henrissat B."/>
            <person name="Nagy L.G."/>
            <person name="Aury J.M."/>
            <person name="Wincker P."/>
            <person name="Grigoriev I.V."/>
            <person name="Bonfante P."/>
            <person name="Martin F.M."/>
        </authorList>
    </citation>
    <scope>NUCLEOTIDE SEQUENCE [LARGE SCALE GENOMIC DNA]</scope>
    <source>
        <strain evidence="2 3">120613-1</strain>
    </source>
</reference>
<evidence type="ECO:0000313" key="2">
    <source>
        <dbReference type="EMBL" id="RPA89013.1"/>
    </source>
</evidence>
<feature type="compositionally biased region" description="Basic and acidic residues" evidence="1">
    <location>
        <begin position="1"/>
        <end position="31"/>
    </location>
</feature>